<evidence type="ECO:0000313" key="2">
    <source>
        <dbReference type="Proteomes" id="UP000030665"/>
    </source>
</evidence>
<dbReference type="EMBL" id="HG807146">
    <property type="protein sequence ID" value="CDW60507.1"/>
    <property type="molecule type" value="Genomic_DNA"/>
</dbReference>
<keyword evidence="2" id="KW-1185">Reference proteome</keyword>
<name>A0A077ZJD5_TRITR</name>
<accession>A0A077ZJD5</accession>
<sequence>MQCPTCASEGLKDNWHLTSFPRKMDDDQFNAKCGDDSREDSKSKCSTMCVNLRLRIQKEKGQLESLYVRGCLDRLLGQKDLNENHASKCEEGEIYFFGAANQRVRANALISFCNDDPEVSCYDCVNGINCGKETACIGKYCVKSRTLINDRETVVQTCSAISPLAPLKSFNATGSACAHYKGEKLIWSRSSTGNVHISSEHCYCTTDFCNGVDFVKPYHLPLLIVFAVIIYSNCL</sequence>
<organism evidence="1 2">
    <name type="scientific">Trichuris trichiura</name>
    <name type="common">Whipworm</name>
    <name type="synonym">Trichocephalus trichiurus</name>
    <dbReference type="NCBI Taxonomy" id="36087"/>
    <lineage>
        <taxon>Eukaryota</taxon>
        <taxon>Metazoa</taxon>
        <taxon>Ecdysozoa</taxon>
        <taxon>Nematoda</taxon>
        <taxon>Enoplea</taxon>
        <taxon>Dorylaimia</taxon>
        <taxon>Trichinellida</taxon>
        <taxon>Trichuridae</taxon>
        <taxon>Trichuris</taxon>
    </lineage>
</organism>
<dbReference type="Pfam" id="PF06579">
    <property type="entry name" value="Ly-6_related"/>
    <property type="match status" value="1"/>
</dbReference>
<protein>
    <submittedName>
        <fullName evidence="1">Caenorhabditis elegans ly 6 protein</fullName>
    </submittedName>
</protein>
<dbReference type="OrthoDB" id="5915520at2759"/>
<proteinExistence type="predicted"/>
<evidence type="ECO:0000313" key="1">
    <source>
        <dbReference type="EMBL" id="CDW60507.1"/>
    </source>
</evidence>
<reference evidence="1" key="1">
    <citation type="submission" date="2014-01" db="EMBL/GenBank/DDBJ databases">
        <authorList>
            <person name="Aslett M."/>
        </authorList>
    </citation>
    <scope>NUCLEOTIDE SEQUENCE</scope>
</reference>
<dbReference type="Proteomes" id="UP000030665">
    <property type="component" value="Unassembled WGS sequence"/>
</dbReference>
<reference evidence="1" key="2">
    <citation type="submission" date="2014-03" db="EMBL/GenBank/DDBJ databases">
        <title>The whipworm genome and dual-species transcriptomics of an intimate host-pathogen interaction.</title>
        <authorList>
            <person name="Foth B.J."/>
            <person name="Tsai I.J."/>
            <person name="Reid A.J."/>
            <person name="Bancroft A.J."/>
            <person name="Nichol S."/>
            <person name="Tracey A."/>
            <person name="Holroyd N."/>
            <person name="Cotton J.A."/>
            <person name="Stanley E.J."/>
            <person name="Zarowiecki M."/>
            <person name="Liu J.Z."/>
            <person name="Huckvale T."/>
            <person name="Cooper P.J."/>
            <person name="Grencis R.K."/>
            <person name="Berriman M."/>
        </authorList>
    </citation>
    <scope>NUCLEOTIDE SEQUENCE [LARGE SCALE GENOMIC DNA]</scope>
</reference>
<gene>
    <name evidence="1" type="ORF">TTRE_0000889201</name>
</gene>
<dbReference type="AlphaFoldDB" id="A0A077ZJD5"/>
<dbReference type="STRING" id="36087.A0A077ZJD5"/>
<dbReference type="InterPro" id="IPR010558">
    <property type="entry name" value="Ly-6-related"/>
</dbReference>